<evidence type="ECO:0000259" key="8">
    <source>
        <dbReference type="Pfam" id="PF00884"/>
    </source>
</evidence>
<reference evidence="10" key="1">
    <citation type="journal article" date="2019" name="Int. J. Syst. Evol. Microbiol.">
        <title>The Global Catalogue of Microorganisms (GCM) 10K type strain sequencing project: providing services to taxonomists for standard genome sequencing and annotation.</title>
        <authorList>
            <consortium name="The Broad Institute Genomics Platform"/>
            <consortium name="The Broad Institute Genome Sequencing Center for Infectious Disease"/>
            <person name="Wu L."/>
            <person name="Ma J."/>
        </authorList>
    </citation>
    <scope>NUCLEOTIDE SEQUENCE [LARGE SCALE GENOMIC DNA]</scope>
    <source>
        <strain evidence="10">CCUG 52468</strain>
    </source>
</reference>
<dbReference type="Gene3D" id="3.40.720.10">
    <property type="entry name" value="Alkaline Phosphatase, subunit A"/>
    <property type="match status" value="1"/>
</dbReference>
<dbReference type="CDD" id="cd16030">
    <property type="entry name" value="iduronate-2-sulfatase"/>
    <property type="match status" value="1"/>
</dbReference>
<accession>A0ABW3RJ13</accession>
<organism evidence="9 10">
    <name type="scientific">Sphingobacterium daejeonense</name>
    <dbReference type="NCBI Taxonomy" id="371142"/>
    <lineage>
        <taxon>Bacteria</taxon>
        <taxon>Pseudomonadati</taxon>
        <taxon>Bacteroidota</taxon>
        <taxon>Sphingobacteriia</taxon>
        <taxon>Sphingobacteriales</taxon>
        <taxon>Sphingobacteriaceae</taxon>
        <taxon>Sphingobacterium</taxon>
    </lineage>
</organism>
<comment type="caution">
    <text evidence="9">The sequence shown here is derived from an EMBL/GenBank/DDBJ whole genome shotgun (WGS) entry which is preliminary data.</text>
</comment>
<keyword evidence="4 7" id="KW-0732">Signal</keyword>
<evidence type="ECO:0000256" key="1">
    <source>
        <dbReference type="ARBA" id="ARBA00001913"/>
    </source>
</evidence>
<proteinExistence type="inferred from homology"/>
<protein>
    <submittedName>
        <fullName evidence="9">Sulfatase</fullName>
    </submittedName>
</protein>
<evidence type="ECO:0000313" key="10">
    <source>
        <dbReference type="Proteomes" id="UP001597205"/>
    </source>
</evidence>
<dbReference type="SUPFAM" id="SSF53649">
    <property type="entry name" value="Alkaline phosphatase-like"/>
    <property type="match status" value="1"/>
</dbReference>
<gene>
    <name evidence="9" type="ORF">ACFQ2C_06040</name>
</gene>
<dbReference type="RefSeq" id="WP_380895109.1">
    <property type="nucleotide sequence ID" value="NZ_JBHTKY010000006.1"/>
</dbReference>
<keyword evidence="5" id="KW-0378">Hydrolase</keyword>
<keyword evidence="6" id="KW-0106">Calcium</keyword>
<sequence length="496" mass="56771">MPLKSGFILFALFIVFNCSHAQEKPYNVLMILVDDLRPTLGTYSDKHAISPNIDNWAKEAMVFERAYTNQAVCVASRYNLLLGSRSTSTGLYDFGRAFRDSYPEAITLPELFKNNGFYTAAIGKVFHVGHNTYNDEQSWSVPHWHDKVIGYANPDHQHETREEALFANKSWGDANKLEKGSAWERLDVADEAYADGRVAKEAVNRLDELRSNQKPFFLAVGFARPHLPFTVPKKYWDLYEPQDLPFPYNQKNPLNAPSVAVKRDGEISQYSEIPLASESDPFPKELTRTLIHGYYAGVSYVDVQIGKVLKHLKETGLDKNTIVVLWGDHGYLLGEMGMWTKHVNYELANRIPLIIKHPKMQKGIHSESLIETVDLYPTLATLAKIAIPSMQQKIDGLSYDKYILHPDKEIRETVYHCFPREGKLGRAIRNKDFRLIAWQSIKANEPAVYELYSYKDGLVETENIWREDHPEFLKLKKVLDAEPAPLPMRPESKPKK</sequence>
<name>A0ABW3RJ13_9SPHI</name>
<evidence type="ECO:0000313" key="9">
    <source>
        <dbReference type="EMBL" id="MFD1165165.1"/>
    </source>
</evidence>
<evidence type="ECO:0000256" key="4">
    <source>
        <dbReference type="ARBA" id="ARBA00022729"/>
    </source>
</evidence>
<dbReference type="PANTHER" id="PTHR45953">
    <property type="entry name" value="IDURONATE 2-SULFATASE"/>
    <property type="match status" value="1"/>
</dbReference>
<dbReference type="InterPro" id="IPR000917">
    <property type="entry name" value="Sulfatase_N"/>
</dbReference>
<dbReference type="PANTHER" id="PTHR45953:SF1">
    <property type="entry name" value="IDURONATE 2-SULFATASE"/>
    <property type="match status" value="1"/>
</dbReference>
<feature type="chain" id="PRO_5046400739" evidence="7">
    <location>
        <begin position="22"/>
        <end position="496"/>
    </location>
</feature>
<keyword evidence="3" id="KW-0479">Metal-binding</keyword>
<dbReference type="Proteomes" id="UP001597205">
    <property type="component" value="Unassembled WGS sequence"/>
</dbReference>
<feature type="signal peptide" evidence="7">
    <location>
        <begin position="1"/>
        <end position="21"/>
    </location>
</feature>
<dbReference type="EMBL" id="JBHTKY010000006">
    <property type="protein sequence ID" value="MFD1165165.1"/>
    <property type="molecule type" value="Genomic_DNA"/>
</dbReference>
<dbReference type="InterPro" id="IPR035874">
    <property type="entry name" value="IDS"/>
</dbReference>
<evidence type="ECO:0000256" key="5">
    <source>
        <dbReference type="ARBA" id="ARBA00022801"/>
    </source>
</evidence>
<dbReference type="InterPro" id="IPR017850">
    <property type="entry name" value="Alkaline_phosphatase_core_sf"/>
</dbReference>
<keyword evidence="10" id="KW-1185">Reference proteome</keyword>
<feature type="domain" description="Sulfatase N-terminal" evidence="8">
    <location>
        <begin position="27"/>
        <end position="384"/>
    </location>
</feature>
<dbReference type="Pfam" id="PF00884">
    <property type="entry name" value="Sulfatase"/>
    <property type="match status" value="1"/>
</dbReference>
<evidence type="ECO:0000256" key="3">
    <source>
        <dbReference type="ARBA" id="ARBA00022723"/>
    </source>
</evidence>
<evidence type="ECO:0000256" key="7">
    <source>
        <dbReference type="SAM" id="SignalP"/>
    </source>
</evidence>
<comment type="cofactor">
    <cofactor evidence="1">
        <name>Ca(2+)</name>
        <dbReference type="ChEBI" id="CHEBI:29108"/>
    </cofactor>
</comment>
<evidence type="ECO:0000256" key="6">
    <source>
        <dbReference type="ARBA" id="ARBA00022837"/>
    </source>
</evidence>
<comment type="similarity">
    <text evidence="2">Belongs to the sulfatase family.</text>
</comment>
<evidence type="ECO:0000256" key="2">
    <source>
        <dbReference type="ARBA" id="ARBA00008779"/>
    </source>
</evidence>